<name>A0ABT2H9M2_9MICO</name>
<organism evidence="2 3">
    <name type="scientific">Herbiconiux daphne</name>
    <dbReference type="NCBI Taxonomy" id="2970914"/>
    <lineage>
        <taxon>Bacteria</taxon>
        <taxon>Bacillati</taxon>
        <taxon>Actinomycetota</taxon>
        <taxon>Actinomycetes</taxon>
        <taxon>Micrococcales</taxon>
        <taxon>Microbacteriaceae</taxon>
        <taxon>Herbiconiux</taxon>
    </lineage>
</organism>
<dbReference type="Proteomes" id="UP001165586">
    <property type="component" value="Unassembled WGS sequence"/>
</dbReference>
<dbReference type="InterPro" id="IPR003325">
    <property type="entry name" value="TerD"/>
</dbReference>
<evidence type="ECO:0000313" key="2">
    <source>
        <dbReference type="EMBL" id="MCS5736592.1"/>
    </source>
</evidence>
<protein>
    <submittedName>
        <fullName evidence="2">TerD family protein</fullName>
    </submittedName>
</protein>
<dbReference type="CDD" id="cd06974">
    <property type="entry name" value="TerD_like"/>
    <property type="match status" value="1"/>
</dbReference>
<reference evidence="2" key="1">
    <citation type="submission" date="2022-08" db="EMBL/GenBank/DDBJ databases">
        <authorList>
            <person name="Deng Y."/>
            <person name="Han X.-F."/>
            <person name="Zhang Y.-Q."/>
        </authorList>
    </citation>
    <scope>NUCLEOTIDE SEQUENCE</scope>
    <source>
        <strain evidence="2">CPCC 203386</strain>
    </source>
</reference>
<dbReference type="EMBL" id="JANLCJ010000072">
    <property type="protein sequence ID" value="MCS5736592.1"/>
    <property type="molecule type" value="Genomic_DNA"/>
</dbReference>
<dbReference type="PANTHER" id="PTHR32097:SF17">
    <property type="entry name" value="CAMP-BINDING PROTEIN 1-RELATED"/>
    <property type="match status" value="1"/>
</dbReference>
<accession>A0ABT2H9M2</accession>
<keyword evidence="3" id="KW-1185">Reference proteome</keyword>
<feature type="domain" description="TerD" evidence="1">
    <location>
        <begin position="1"/>
        <end position="210"/>
    </location>
</feature>
<dbReference type="InterPro" id="IPR051324">
    <property type="entry name" value="Stress/Tellurium_Resist"/>
</dbReference>
<dbReference type="Pfam" id="PF02342">
    <property type="entry name" value="TerD"/>
    <property type="match status" value="1"/>
</dbReference>
<evidence type="ECO:0000313" key="3">
    <source>
        <dbReference type="Proteomes" id="UP001165586"/>
    </source>
</evidence>
<proteinExistence type="predicted"/>
<dbReference type="RefSeq" id="WP_259542633.1">
    <property type="nucleotide sequence ID" value="NZ_JANLCJ010000072.1"/>
</dbReference>
<dbReference type="PANTHER" id="PTHR32097">
    <property type="entry name" value="CAMP-BINDING PROTEIN 1-RELATED"/>
    <property type="match status" value="1"/>
</dbReference>
<sequence>MAIILNKGETTAVTKKDSDAPVVNLTVGAAWGKIAKLGESKAAGFLGKLLGKVGAADVVYEEVDLDLSLVFFDKSGNLVDTCYFGNKVLFGGGVTHTGDDLVGSDESDGSDNERIKIVGTGIPAKAETFFVILNSYRHHRFDEIPYIGFSIYDGLYGLKDKAARLMEFTLHNDSTFKGVEAAIMARVDRTNKGFTVTPIGKPTSDRDIAGLRRSCRELL</sequence>
<gene>
    <name evidence="2" type="ORF">N1032_22960</name>
</gene>
<evidence type="ECO:0000259" key="1">
    <source>
        <dbReference type="Pfam" id="PF02342"/>
    </source>
</evidence>
<comment type="caution">
    <text evidence="2">The sequence shown here is derived from an EMBL/GenBank/DDBJ whole genome shotgun (WGS) entry which is preliminary data.</text>
</comment>
<dbReference type="Gene3D" id="2.60.60.30">
    <property type="entry name" value="sav2460 like domains"/>
    <property type="match status" value="1"/>
</dbReference>